<name>A0A9X4H7R8_9FIRM</name>
<dbReference type="Gene3D" id="4.10.280.10">
    <property type="entry name" value="Helix-loop-helix DNA-binding domain"/>
    <property type="match status" value="1"/>
</dbReference>
<dbReference type="Pfam" id="PF09388">
    <property type="entry name" value="SpoOE-like"/>
    <property type="match status" value="1"/>
</dbReference>
<dbReference type="GO" id="GO:0043937">
    <property type="term" value="P:regulation of sporulation"/>
    <property type="evidence" value="ECO:0007669"/>
    <property type="project" value="InterPro"/>
</dbReference>
<dbReference type="GO" id="GO:0046983">
    <property type="term" value="F:protein dimerization activity"/>
    <property type="evidence" value="ECO:0007669"/>
    <property type="project" value="InterPro"/>
</dbReference>
<keyword evidence="2" id="KW-1185">Reference proteome</keyword>
<dbReference type="RefSeq" id="WP_277445505.1">
    <property type="nucleotide sequence ID" value="NZ_JAKOAV010000055.1"/>
</dbReference>
<gene>
    <name evidence="1" type="ORF">L7E55_16750</name>
</gene>
<proteinExistence type="predicted"/>
<reference evidence="1" key="1">
    <citation type="submission" date="2022-02" db="EMBL/GenBank/DDBJ databases">
        <authorList>
            <person name="Leng L."/>
        </authorList>
    </citation>
    <scope>NUCLEOTIDE SEQUENCE</scope>
    <source>
        <strain evidence="1">JI</strain>
    </source>
</reference>
<comment type="caution">
    <text evidence="1">The sequence shown here is derived from an EMBL/GenBank/DDBJ whole genome shotgun (WGS) entry which is preliminary data.</text>
</comment>
<protein>
    <submittedName>
        <fullName evidence="1">Aspartyl-phosphate phosphatase Spo0E family protein</fullName>
    </submittedName>
</protein>
<dbReference type="InterPro" id="IPR037208">
    <property type="entry name" value="Spo0E-like_sf"/>
</dbReference>
<dbReference type="InterPro" id="IPR036638">
    <property type="entry name" value="HLH_DNA-bd_sf"/>
</dbReference>
<dbReference type="EMBL" id="JAKOAV010000055">
    <property type="protein sequence ID" value="MDF9409974.1"/>
    <property type="molecule type" value="Genomic_DNA"/>
</dbReference>
<evidence type="ECO:0000313" key="1">
    <source>
        <dbReference type="EMBL" id="MDF9409974.1"/>
    </source>
</evidence>
<dbReference type="InterPro" id="IPR018540">
    <property type="entry name" value="Spo0E-like"/>
</dbReference>
<dbReference type="AlphaFoldDB" id="A0A9X4H7R8"/>
<evidence type="ECO:0000313" key="2">
    <source>
        <dbReference type="Proteomes" id="UP001154312"/>
    </source>
</evidence>
<dbReference type="Proteomes" id="UP001154312">
    <property type="component" value="Unassembled WGS sequence"/>
</dbReference>
<organism evidence="1 2">
    <name type="scientific">Pelotomaculum isophthalicicum JI</name>
    <dbReference type="NCBI Taxonomy" id="947010"/>
    <lineage>
        <taxon>Bacteria</taxon>
        <taxon>Bacillati</taxon>
        <taxon>Bacillota</taxon>
        <taxon>Clostridia</taxon>
        <taxon>Eubacteriales</taxon>
        <taxon>Desulfotomaculaceae</taxon>
        <taxon>Pelotomaculum</taxon>
    </lineage>
</organism>
<sequence length="53" mass="6195">MSRMELLTEIERLRAEMHGLYVAGVGYDKVLEINQRLDRLIVKLIRISLVRAL</sequence>
<dbReference type="SUPFAM" id="SSF140500">
    <property type="entry name" value="BAS1536-like"/>
    <property type="match status" value="1"/>
</dbReference>
<accession>A0A9X4H7R8</accession>